<dbReference type="InterPro" id="IPR001841">
    <property type="entry name" value="Znf_RING"/>
</dbReference>
<accession>A0A7J6TPS0</accession>
<evidence type="ECO:0000256" key="16">
    <source>
        <dbReference type="SAM" id="MobiDB-lite"/>
    </source>
</evidence>
<dbReference type="GO" id="GO:0005789">
    <property type="term" value="C:endoplasmic reticulum membrane"/>
    <property type="evidence" value="ECO:0007669"/>
    <property type="project" value="TreeGrafter"/>
</dbReference>
<dbReference type="CDD" id="cd02249">
    <property type="entry name" value="ZZ"/>
    <property type="match status" value="1"/>
</dbReference>
<keyword evidence="6 17" id="KW-0812">Transmembrane</keyword>
<evidence type="ECO:0000313" key="20">
    <source>
        <dbReference type="EMBL" id="KAF4746330.1"/>
    </source>
</evidence>
<dbReference type="SMART" id="SM00184">
    <property type="entry name" value="RING"/>
    <property type="match status" value="1"/>
</dbReference>
<dbReference type="Gene3D" id="3.30.40.10">
    <property type="entry name" value="Zinc/RING finger domain, C3HC4 (zinc finger)"/>
    <property type="match status" value="1"/>
</dbReference>
<dbReference type="GO" id="GO:0000139">
    <property type="term" value="C:Golgi membrane"/>
    <property type="evidence" value="ECO:0007669"/>
    <property type="project" value="TreeGrafter"/>
</dbReference>
<comment type="caution">
    <text evidence="20">The sequence shown here is derived from an EMBL/GenBank/DDBJ whole genome shotgun (WGS) entry which is preliminary data.</text>
</comment>
<evidence type="ECO:0000256" key="13">
    <source>
        <dbReference type="ARBA" id="ARBA00023098"/>
    </source>
</evidence>
<protein>
    <recommendedName>
        <fullName evidence="4">RING-type E3 ubiquitin transferase</fullName>
        <ecNumber evidence="4">2.3.2.27</ecNumber>
    </recommendedName>
</protein>
<dbReference type="GO" id="GO:0061630">
    <property type="term" value="F:ubiquitin protein ligase activity"/>
    <property type="evidence" value="ECO:0007669"/>
    <property type="project" value="UniProtKB-EC"/>
</dbReference>
<evidence type="ECO:0000256" key="10">
    <source>
        <dbReference type="ARBA" id="ARBA00022833"/>
    </source>
</evidence>
<feature type="region of interest" description="Disordered" evidence="16">
    <location>
        <begin position="628"/>
        <end position="666"/>
    </location>
</feature>
<keyword evidence="10" id="KW-0862">Zinc</keyword>
<dbReference type="Proteomes" id="UP000574390">
    <property type="component" value="Unassembled WGS sequence"/>
</dbReference>
<evidence type="ECO:0000256" key="6">
    <source>
        <dbReference type="ARBA" id="ARBA00022692"/>
    </source>
</evidence>
<dbReference type="InterPro" id="IPR013083">
    <property type="entry name" value="Znf_RING/FYVE/PHD"/>
</dbReference>
<dbReference type="GO" id="GO:0047493">
    <property type="term" value="F:ceramide cholinephosphotransferase activity"/>
    <property type="evidence" value="ECO:0007669"/>
    <property type="project" value="TreeGrafter"/>
</dbReference>
<dbReference type="PANTHER" id="PTHR21290">
    <property type="entry name" value="SPHINGOMYELIN SYNTHETASE"/>
    <property type="match status" value="1"/>
</dbReference>
<dbReference type="GO" id="GO:0008270">
    <property type="term" value="F:zinc ion binding"/>
    <property type="evidence" value="ECO:0007669"/>
    <property type="project" value="UniProtKB-KW"/>
</dbReference>
<dbReference type="InterPro" id="IPR045221">
    <property type="entry name" value="Sphingomyelin_synth-like"/>
</dbReference>
<evidence type="ECO:0000256" key="11">
    <source>
        <dbReference type="ARBA" id="ARBA00022919"/>
    </source>
</evidence>
<dbReference type="GO" id="GO:0005886">
    <property type="term" value="C:plasma membrane"/>
    <property type="evidence" value="ECO:0007669"/>
    <property type="project" value="TreeGrafter"/>
</dbReference>
<evidence type="ECO:0000256" key="9">
    <source>
        <dbReference type="ARBA" id="ARBA00022786"/>
    </source>
</evidence>
<dbReference type="PROSITE" id="PS50135">
    <property type="entry name" value="ZF_ZZ_2"/>
    <property type="match status" value="1"/>
</dbReference>
<keyword evidence="8 15" id="KW-0863">Zinc-finger</keyword>
<comment type="catalytic activity">
    <reaction evidence="1">
        <text>S-ubiquitinyl-[E2 ubiquitin-conjugating enzyme]-L-cysteine + [acceptor protein]-L-lysine = [E2 ubiquitin-conjugating enzyme]-L-cysteine + N(6)-ubiquitinyl-[acceptor protein]-L-lysine.</text>
        <dbReference type="EC" id="2.3.2.27"/>
    </reaction>
</comment>
<comment type="similarity">
    <text evidence="3">Belongs to the sphingomyelin synthase family.</text>
</comment>
<feature type="transmembrane region" description="Helical" evidence="17">
    <location>
        <begin position="140"/>
        <end position="163"/>
    </location>
</feature>
<evidence type="ECO:0000259" key="19">
    <source>
        <dbReference type="PROSITE" id="PS50135"/>
    </source>
</evidence>
<dbReference type="CDD" id="cd16669">
    <property type="entry name" value="RING-H2_RNF181"/>
    <property type="match status" value="1"/>
</dbReference>
<dbReference type="EC" id="2.3.2.27" evidence="4"/>
<evidence type="ECO:0000256" key="14">
    <source>
        <dbReference type="ARBA" id="ARBA00023136"/>
    </source>
</evidence>
<dbReference type="AlphaFoldDB" id="A0A7J6TPS0"/>
<evidence type="ECO:0000256" key="1">
    <source>
        <dbReference type="ARBA" id="ARBA00000900"/>
    </source>
</evidence>
<dbReference type="GO" id="GO:0046513">
    <property type="term" value="P:ceramide biosynthetic process"/>
    <property type="evidence" value="ECO:0007669"/>
    <property type="project" value="TreeGrafter"/>
</dbReference>
<evidence type="ECO:0000313" key="21">
    <source>
        <dbReference type="Proteomes" id="UP000574390"/>
    </source>
</evidence>
<organism evidence="20 21">
    <name type="scientific">Perkinsus olseni</name>
    <name type="common">Perkinsus atlanticus</name>
    <dbReference type="NCBI Taxonomy" id="32597"/>
    <lineage>
        <taxon>Eukaryota</taxon>
        <taxon>Sar</taxon>
        <taxon>Alveolata</taxon>
        <taxon>Perkinsozoa</taxon>
        <taxon>Perkinsea</taxon>
        <taxon>Perkinsida</taxon>
        <taxon>Perkinsidae</taxon>
        <taxon>Perkinsus</taxon>
    </lineage>
</organism>
<dbReference type="Pfam" id="PF00569">
    <property type="entry name" value="ZZ"/>
    <property type="match status" value="1"/>
</dbReference>
<dbReference type="GO" id="GO:0033188">
    <property type="term" value="F:sphingomyelin synthase activity"/>
    <property type="evidence" value="ECO:0007669"/>
    <property type="project" value="TreeGrafter"/>
</dbReference>
<keyword evidence="5" id="KW-0808">Transferase</keyword>
<sequence length="666" mass="75053">MDTSLARLESQAAYTNMSNSDRAKSWAKSYFSHAWKKIKLEWEVLKVAWPWIIIGIIFQILHDWAHNWIYYLSGKYHVYGGPENALVDFGHMAFPDIDTLTVSVAPENPVLVTCMVIAIVFAVLAPTFGGRDDFTLIGVIWRVLNVCDFTIIFRCISFLVTILPAPAPHCQEAPPPNAPWEPYFNPPTDADAIFSGFDVQNGCGDLVFSSHMMYCLLATLVVTHYSRSLVLMVIEWLLCCALVCLILAQRSHYTLDVWVSWYTTPMVWICFYHFFPNDPMKYVAFWQEQPKRVYIPRRPHIFGIFVKGVEGSLVTVDCIDEEESCPVVYVHLCCPPDLLRMDASRDSTGAASGANDDERGDGGRGLTMRIGGRGASNPYYCHECRKSIPRLTDDNKCPECDGGFVEAARVPADDLIQTLMMLAGAERSQTEQSSNAMNRRQQDESHPATCKAFIERLPVAPKRVKTEMKADDLIESSAEECSICTLEFEKEEAEDSHCTSLPCGHFFHRDCLVPWLEKGDSCPVCRYKLPTDSVKYLREIGEDAEADKIEAERRRQNPLRAFFSRRPMMGRGPEAAGPRHPGVRCDCCEMSPIVGRNRWKCEQCQDYDLCDGCYHSFMDGETTIPEHASRTAQLPEGQEHHSFRLIRSPPRMVAASGGRGEEGGEG</sequence>
<evidence type="ECO:0000256" key="12">
    <source>
        <dbReference type="ARBA" id="ARBA00022989"/>
    </source>
</evidence>
<evidence type="ECO:0000256" key="5">
    <source>
        <dbReference type="ARBA" id="ARBA00022679"/>
    </source>
</evidence>
<dbReference type="Pfam" id="PF14369">
    <property type="entry name" value="Zn_ribbon_19"/>
    <property type="match status" value="1"/>
</dbReference>
<dbReference type="InterPro" id="IPR043145">
    <property type="entry name" value="Znf_ZZ_sf"/>
</dbReference>
<feature type="transmembrane region" description="Helical" evidence="17">
    <location>
        <begin position="255"/>
        <end position="275"/>
    </location>
</feature>
<dbReference type="Pfam" id="PF13639">
    <property type="entry name" value="zf-RING_2"/>
    <property type="match status" value="1"/>
</dbReference>
<dbReference type="InterPro" id="IPR039525">
    <property type="entry name" value="RNF126-like_zinc-ribbon"/>
</dbReference>
<feature type="transmembrane region" description="Helical" evidence="17">
    <location>
        <begin position="44"/>
        <end position="62"/>
    </location>
</feature>
<keyword evidence="14 17" id="KW-0472">Membrane</keyword>
<evidence type="ECO:0000256" key="3">
    <source>
        <dbReference type="ARBA" id="ARBA00005441"/>
    </source>
</evidence>
<dbReference type="Pfam" id="PF14360">
    <property type="entry name" value="PAP2_C"/>
    <property type="match status" value="1"/>
</dbReference>
<feature type="region of interest" description="Disordered" evidence="16">
    <location>
        <begin position="345"/>
        <end position="367"/>
    </location>
</feature>
<proteinExistence type="inferred from homology"/>
<keyword evidence="7" id="KW-0479">Metal-binding</keyword>
<feature type="non-terminal residue" evidence="20">
    <location>
        <position position="666"/>
    </location>
</feature>
<keyword evidence="9" id="KW-0833">Ubl conjugation pathway</keyword>
<dbReference type="EMBL" id="JABANM010006190">
    <property type="protein sequence ID" value="KAF4746330.1"/>
    <property type="molecule type" value="Genomic_DNA"/>
</dbReference>
<dbReference type="InterPro" id="IPR025749">
    <property type="entry name" value="Sphingomyelin_synth-like_dom"/>
</dbReference>
<feature type="transmembrane region" description="Helical" evidence="17">
    <location>
        <begin position="110"/>
        <end position="128"/>
    </location>
</feature>
<feature type="transmembrane region" description="Helical" evidence="17">
    <location>
        <begin position="229"/>
        <end position="248"/>
    </location>
</feature>
<dbReference type="SUPFAM" id="SSF57850">
    <property type="entry name" value="RING/U-box"/>
    <property type="match status" value="2"/>
</dbReference>
<dbReference type="InterPro" id="IPR000433">
    <property type="entry name" value="Znf_ZZ"/>
</dbReference>
<feature type="domain" description="ZZ-type" evidence="19">
    <location>
        <begin position="580"/>
        <end position="632"/>
    </location>
</feature>
<keyword evidence="11" id="KW-0746">Sphingolipid metabolism</keyword>
<evidence type="ECO:0000256" key="4">
    <source>
        <dbReference type="ARBA" id="ARBA00012483"/>
    </source>
</evidence>
<keyword evidence="13" id="KW-0443">Lipid metabolism</keyword>
<gene>
    <name evidence="20" type="primary">PPIL2_9</name>
    <name evidence="20" type="ORF">FOZ62_030548</name>
</gene>
<dbReference type="PANTHER" id="PTHR21290:SF62">
    <property type="entry name" value="PHOSPHATIDYLINOSITOL:CERAMIDE INOSITOLPHOSPHOTRANSFERASE 1-RELATED"/>
    <property type="match status" value="1"/>
</dbReference>
<dbReference type="Gene3D" id="3.30.60.90">
    <property type="match status" value="1"/>
</dbReference>
<reference evidence="20 21" key="1">
    <citation type="submission" date="2020-04" db="EMBL/GenBank/DDBJ databases">
        <title>Perkinsus olseni comparative genomics.</title>
        <authorList>
            <person name="Bogema D.R."/>
        </authorList>
    </citation>
    <scope>NUCLEOTIDE SEQUENCE [LARGE SCALE GENOMIC DNA]</scope>
    <source>
        <strain evidence="20">ATCC PRA-205</strain>
    </source>
</reference>
<dbReference type="SMART" id="SM00291">
    <property type="entry name" value="ZnF_ZZ"/>
    <property type="match status" value="1"/>
</dbReference>
<evidence type="ECO:0000256" key="17">
    <source>
        <dbReference type="SAM" id="Phobius"/>
    </source>
</evidence>
<evidence type="ECO:0000256" key="8">
    <source>
        <dbReference type="ARBA" id="ARBA00022771"/>
    </source>
</evidence>
<feature type="domain" description="RING-type" evidence="18">
    <location>
        <begin position="481"/>
        <end position="526"/>
    </location>
</feature>
<dbReference type="PROSITE" id="PS50089">
    <property type="entry name" value="ZF_RING_2"/>
    <property type="match status" value="1"/>
</dbReference>
<evidence type="ECO:0000256" key="15">
    <source>
        <dbReference type="PROSITE-ProRule" id="PRU00228"/>
    </source>
</evidence>
<evidence type="ECO:0000256" key="7">
    <source>
        <dbReference type="ARBA" id="ARBA00022723"/>
    </source>
</evidence>
<name>A0A7J6TPS0_PEROL</name>
<evidence type="ECO:0000256" key="2">
    <source>
        <dbReference type="ARBA" id="ARBA00004141"/>
    </source>
</evidence>
<comment type="subcellular location">
    <subcellularLocation>
        <location evidence="2">Membrane</location>
        <topology evidence="2">Multi-pass membrane protein</topology>
    </subcellularLocation>
</comment>
<evidence type="ECO:0000259" key="18">
    <source>
        <dbReference type="PROSITE" id="PS50089"/>
    </source>
</evidence>
<keyword evidence="12 17" id="KW-1133">Transmembrane helix</keyword>